<evidence type="ECO:0000313" key="2">
    <source>
        <dbReference type="EMBL" id="JAC92466.1"/>
    </source>
</evidence>
<dbReference type="Gene3D" id="2.10.80.10">
    <property type="entry name" value="Lipase, subunit A"/>
    <property type="match status" value="1"/>
</dbReference>
<feature type="chain" id="PRO_5001868932" evidence="1">
    <location>
        <begin position="20"/>
        <end position="120"/>
    </location>
</feature>
<evidence type="ECO:0000256" key="1">
    <source>
        <dbReference type="SAM" id="SignalP"/>
    </source>
</evidence>
<dbReference type="AlphaFoldDB" id="A0A090X824"/>
<name>A0A090X824_IXORI</name>
<protein>
    <submittedName>
        <fullName evidence="2">Putative secreted protein</fullName>
    </submittedName>
</protein>
<reference evidence="2" key="1">
    <citation type="journal article" date="2015" name="PLoS Negl. Trop. Dis.">
        <title>Deep Sequencing Analysis of the Ixodes ricinus Haemocytome.</title>
        <authorList>
            <person name="Kotsyfakis M."/>
            <person name="Kopacek P."/>
            <person name="Franta Z."/>
            <person name="Pedra J.H."/>
            <person name="Ribeiro J.M."/>
        </authorList>
    </citation>
    <scope>NUCLEOTIDE SEQUENCE</scope>
</reference>
<feature type="signal peptide" evidence="1">
    <location>
        <begin position="1"/>
        <end position="19"/>
    </location>
</feature>
<accession>A0A090X824</accession>
<dbReference type="EMBL" id="GBIH01002244">
    <property type="protein sequence ID" value="JAC92466.1"/>
    <property type="molecule type" value="mRNA"/>
</dbReference>
<sequence length="120" mass="12587">MKTDFAALALAFVVASLLADVISSQGQEPVLPGFLSRPTFSPGGLGGLSVAPYRKGCQGGLCCLLTGSRYGARATCRPRGRPGQWCSEDQVKGGTYSSRCPCLIGLCPGKPYNLCPYLPK</sequence>
<organism evidence="2">
    <name type="scientific">Ixodes ricinus</name>
    <name type="common">Common tick</name>
    <name type="synonym">Acarus ricinus</name>
    <dbReference type="NCBI Taxonomy" id="34613"/>
    <lineage>
        <taxon>Eukaryota</taxon>
        <taxon>Metazoa</taxon>
        <taxon>Ecdysozoa</taxon>
        <taxon>Arthropoda</taxon>
        <taxon>Chelicerata</taxon>
        <taxon>Arachnida</taxon>
        <taxon>Acari</taxon>
        <taxon>Parasitiformes</taxon>
        <taxon>Ixodida</taxon>
        <taxon>Ixodoidea</taxon>
        <taxon>Ixodidae</taxon>
        <taxon>Ixodinae</taxon>
        <taxon>Ixodes</taxon>
    </lineage>
</organism>
<keyword evidence="1" id="KW-0732">Signal</keyword>
<proteinExistence type="evidence at transcript level"/>